<protein>
    <submittedName>
        <fullName evidence="2">Uncharacterized protein</fullName>
    </submittedName>
</protein>
<organism evidence="2 3">
    <name type="scientific">Candidatus Collierbacteria bacterium GW2011_GWC2_44_18</name>
    <dbReference type="NCBI Taxonomy" id="1618392"/>
    <lineage>
        <taxon>Bacteria</taxon>
        <taxon>Candidatus Collieribacteriota</taxon>
    </lineage>
</organism>
<dbReference type="STRING" id="1618392.UW41_C0011G0010"/>
<feature type="compositionally biased region" description="Basic and acidic residues" evidence="1">
    <location>
        <begin position="79"/>
        <end position="93"/>
    </location>
</feature>
<sequence length="146" mass="15496">MTRGLRQFGEEGGEVGEEVGVGGVEDGAFGDDQVVGGGEGGEDFGEEGGGTAFDEISVDGEFGRLFGEEDGKSWDKGIYRMETGKDSPRRSTYKESPLGGGGGGDEGEVAGVERFSFTGETISFFSQGKPVYGRKWHFRALTWFGP</sequence>
<feature type="region of interest" description="Disordered" evidence="1">
    <location>
        <begin position="1"/>
        <end position="52"/>
    </location>
</feature>
<name>A0A0G1HR38_9BACT</name>
<comment type="caution">
    <text evidence="2">The sequence shown here is derived from an EMBL/GenBank/DDBJ whole genome shotgun (WGS) entry which is preliminary data.</text>
</comment>
<evidence type="ECO:0000313" key="3">
    <source>
        <dbReference type="Proteomes" id="UP000034172"/>
    </source>
</evidence>
<feature type="region of interest" description="Disordered" evidence="1">
    <location>
        <begin position="79"/>
        <end position="109"/>
    </location>
</feature>
<dbReference type="EMBL" id="LCIE01000011">
    <property type="protein sequence ID" value="KKT49128.1"/>
    <property type="molecule type" value="Genomic_DNA"/>
</dbReference>
<dbReference type="AlphaFoldDB" id="A0A0G1HR38"/>
<dbReference type="Proteomes" id="UP000034172">
    <property type="component" value="Unassembled WGS sequence"/>
</dbReference>
<evidence type="ECO:0000313" key="2">
    <source>
        <dbReference type="EMBL" id="KKT49128.1"/>
    </source>
</evidence>
<proteinExistence type="predicted"/>
<accession>A0A0G1HR38</accession>
<reference evidence="2 3" key="1">
    <citation type="journal article" date="2015" name="Nature">
        <title>rRNA introns, odd ribosomes, and small enigmatic genomes across a large radiation of phyla.</title>
        <authorList>
            <person name="Brown C.T."/>
            <person name="Hug L.A."/>
            <person name="Thomas B.C."/>
            <person name="Sharon I."/>
            <person name="Castelle C.J."/>
            <person name="Singh A."/>
            <person name="Wilkins M.J."/>
            <person name="Williams K.H."/>
            <person name="Banfield J.F."/>
        </authorList>
    </citation>
    <scope>NUCLEOTIDE SEQUENCE [LARGE SCALE GENOMIC DNA]</scope>
</reference>
<gene>
    <name evidence="2" type="ORF">UW41_C0011G0010</name>
</gene>
<evidence type="ECO:0000256" key="1">
    <source>
        <dbReference type="SAM" id="MobiDB-lite"/>
    </source>
</evidence>